<reference evidence="3 4" key="2">
    <citation type="submission" date="2024-06" db="EMBL/GenBank/DDBJ databases">
        <title>Caproicibacterium argilliputei sp. nov, a novel caproic acid producing anaerobic bacterium isolated from pit mud.</title>
        <authorList>
            <person name="Xia S."/>
        </authorList>
    </citation>
    <scope>NUCLEOTIDE SEQUENCE [LARGE SCALE GENOMIC DNA]</scope>
    <source>
        <strain evidence="3 4">ZCY20-5</strain>
    </source>
</reference>
<dbReference type="PANTHER" id="PTHR21294:SF17">
    <property type="entry name" value="PROTEIN FIXA"/>
    <property type="match status" value="1"/>
</dbReference>
<gene>
    <name evidence="3" type="ORF">PXC00_01420</name>
</gene>
<evidence type="ECO:0000313" key="4">
    <source>
        <dbReference type="Proteomes" id="UP001300604"/>
    </source>
</evidence>
<protein>
    <recommendedName>
        <fullName evidence="1">Electron transfer flavoprotein small subunit</fullName>
    </recommendedName>
</protein>
<dbReference type="KEGG" id="carl:PXC00_01420"/>
<dbReference type="GO" id="GO:0009055">
    <property type="term" value="F:electron transfer activity"/>
    <property type="evidence" value="ECO:0007669"/>
    <property type="project" value="InterPro"/>
</dbReference>
<dbReference type="EMBL" id="CP135996">
    <property type="protein sequence ID" value="WOC32557.1"/>
    <property type="molecule type" value="Genomic_DNA"/>
</dbReference>
<accession>A0AA97DAX9</accession>
<evidence type="ECO:0000313" key="3">
    <source>
        <dbReference type="EMBL" id="WOC32557.1"/>
    </source>
</evidence>
<dbReference type="AlphaFoldDB" id="A0AA97DAX9"/>
<evidence type="ECO:0000256" key="1">
    <source>
        <dbReference type="ARBA" id="ARBA00042002"/>
    </source>
</evidence>
<dbReference type="Proteomes" id="UP001300604">
    <property type="component" value="Chromosome"/>
</dbReference>
<name>A0AA97DAX9_9FIRM</name>
<dbReference type="PANTHER" id="PTHR21294">
    <property type="entry name" value="ELECTRON TRANSFER FLAVOPROTEIN BETA-SUBUNIT"/>
    <property type="match status" value="1"/>
</dbReference>
<dbReference type="SMART" id="SM00893">
    <property type="entry name" value="ETF"/>
    <property type="match status" value="1"/>
</dbReference>
<dbReference type="Gene3D" id="3.40.50.620">
    <property type="entry name" value="HUPs"/>
    <property type="match status" value="1"/>
</dbReference>
<dbReference type="SUPFAM" id="SSF52402">
    <property type="entry name" value="Adenine nucleotide alpha hydrolases-like"/>
    <property type="match status" value="1"/>
</dbReference>
<sequence length="263" mass="28455">MEILVCIKQVPDDAVAVHLKPGTQEVELEGVTPVVNAFDTYALEMAARLKEAVGGTITVITVGDEETKASIKNCLAVGADHGFVLHDSSFAGTDTLGRSQILAAAVRYLEKDSGKPFDLVFCGREATDHVNGQVGSQLAETLGTGVITDLVDVEKTDTGVCCKQQTEDGYRRVESPLPCVVTVSKPEYDPRYPTIRSKLAARKMTIPVVTKEQLGDVSVRKPGFHIVQTFEPQKRQAGVKLQEKNVEDTVRKAIGMMADAKLL</sequence>
<dbReference type="InterPro" id="IPR033948">
    <property type="entry name" value="ETF_beta_N"/>
</dbReference>
<evidence type="ECO:0000259" key="2">
    <source>
        <dbReference type="SMART" id="SM00893"/>
    </source>
</evidence>
<dbReference type="CDD" id="cd01714">
    <property type="entry name" value="ETF_beta"/>
    <property type="match status" value="1"/>
</dbReference>
<feature type="domain" description="Electron transfer flavoprotein alpha/beta-subunit N-terminal" evidence="2">
    <location>
        <begin position="23"/>
        <end position="217"/>
    </location>
</feature>
<dbReference type="RefSeq" id="WP_275844581.1">
    <property type="nucleotide sequence ID" value="NZ_CP135996.1"/>
</dbReference>
<dbReference type="InterPro" id="IPR014730">
    <property type="entry name" value="ETF_a/b_N"/>
</dbReference>
<dbReference type="PIRSF" id="PIRSF000090">
    <property type="entry name" value="Beta-ETF"/>
    <property type="match status" value="1"/>
</dbReference>
<organism evidence="3 4">
    <name type="scientific">Caproicibacterium argilliputei</name>
    <dbReference type="NCBI Taxonomy" id="3030016"/>
    <lineage>
        <taxon>Bacteria</taxon>
        <taxon>Bacillati</taxon>
        <taxon>Bacillota</taxon>
        <taxon>Clostridia</taxon>
        <taxon>Eubacteriales</taxon>
        <taxon>Oscillospiraceae</taxon>
        <taxon>Caproicibacterium</taxon>
    </lineage>
</organism>
<keyword evidence="4" id="KW-1185">Reference proteome</keyword>
<dbReference type="InterPro" id="IPR014729">
    <property type="entry name" value="Rossmann-like_a/b/a_fold"/>
</dbReference>
<dbReference type="Pfam" id="PF01012">
    <property type="entry name" value="ETF"/>
    <property type="match status" value="1"/>
</dbReference>
<reference evidence="4" key="1">
    <citation type="submission" date="2024-06" db="EMBL/GenBank/DDBJ databases">
        <title>Caproicibacterium argilliputei sp. nov, a novel caproic acid producing anaerobic bacterium isolated from pit mud.</title>
        <authorList>
            <person name="Zeng C."/>
        </authorList>
    </citation>
    <scope>NUCLEOTIDE SEQUENCE [LARGE SCALE GENOMIC DNA]</scope>
    <source>
        <strain evidence="4">ZCY20-5</strain>
    </source>
</reference>
<proteinExistence type="predicted"/>
<dbReference type="InterPro" id="IPR012255">
    <property type="entry name" value="ETF_b"/>
</dbReference>